<dbReference type="FunFam" id="2.60.40.60:FF:000157">
    <property type="entry name" value="Neural-cadherin"/>
    <property type="match status" value="1"/>
</dbReference>
<dbReference type="PROSITE" id="PS50025">
    <property type="entry name" value="LAM_G_DOMAIN"/>
    <property type="match status" value="2"/>
</dbReference>
<dbReference type="Pfam" id="PF24811">
    <property type="entry name" value="Ig_Shg"/>
    <property type="match status" value="1"/>
</dbReference>
<feature type="domain" description="EGF-like" evidence="16">
    <location>
        <begin position="2268"/>
        <end position="2304"/>
    </location>
</feature>
<dbReference type="InterPro" id="IPR000742">
    <property type="entry name" value="EGF"/>
</dbReference>
<evidence type="ECO:0000256" key="8">
    <source>
        <dbReference type="ARBA" id="ARBA00022989"/>
    </source>
</evidence>
<gene>
    <name evidence="18" type="primary">Cadn_1</name>
    <name evidence="18" type="ORF">ARDKOR_R02658</name>
</gene>
<feature type="domain" description="Cadherin" evidence="17">
    <location>
        <begin position="430"/>
        <end position="535"/>
    </location>
</feature>
<feature type="domain" description="Cadherin" evidence="17">
    <location>
        <begin position="863"/>
        <end position="964"/>
    </location>
</feature>
<organism evidence="18 19">
    <name type="scientific">Ardeotis kori</name>
    <dbReference type="NCBI Taxonomy" id="89386"/>
    <lineage>
        <taxon>Eukaryota</taxon>
        <taxon>Metazoa</taxon>
        <taxon>Chordata</taxon>
        <taxon>Craniata</taxon>
        <taxon>Vertebrata</taxon>
        <taxon>Euteleostomi</taxon>
        <taxon>Archelosauria</taxon>
        <taxon>Archosauria</taxon>
        <taxon>Dinosauria</taxon>
        <taxon>Saurischia</taxon>
        <taxon>Theropoda</taxon>
        <taxon>Coelurosauria</taxon>
        <taxon>Aves</taxon>
        <taxon>Neognathae</taxon>
        <taxon>Neoaves</taxon>
        <taxon>Otidimorphae</taxon>
        <taxon>Otidiformes</taxon>
        <taxon>Otididae</taxon>
        <taxon>Ardeotis</taxon>
    </lineage>
</organism>
<accession>A0A7K8L6K5</accession>
<dbReference type="SMART" id="SM00282">
    <property type="entry name" value="LamG"/>
    <property type="match status" value="2"/>
</dbReference>
<feature type="domain" description="Cadherin" evidence="17">
    <location>
        <begin position="979"/>
        <end position="1072"/>
    </location>
</feature>
<dbReference type="InterPro" id="IPR020894">
    <property type="entry name" value="Cadherin_CS"/>
</dbReference>
<feature type="domain" description="Cadherin" evidence="17">
    <location>
        <begin position="219"/>
        <end position="319"/>
    </location>
</feature>
<evidence type="ECO:0000256" key="6">
    <source>
        <dbReference type="ARBA" id="ARBA00022837"/>
    </source>
</evidence>
<evidence type="ECO:0000313" key="18">
    <source>
        <dbReference type="EMBL" id="NXE24721.1"/>
    </source>
</evidence>
<keyword evidence="4" id="KW-0732">Signal</keyword>
<evidence type="ECO:0000259" key="17">
    <source>
        <dbReference type="PROSITE" id="PS50268"/>
    </source>
</evidence>
<evidence type="ECO:0000256" key="13">
    <source>
        <dbReference type="PROSITE-ProRule" id="PRU00076"/>
    </source>
</evidence>
<dbReference type="FunFam" id="2.60.40.60:FF:000068">
    <property type="entry name" value="Desmoglein 1"/>
    <property type="match status" value="1"/>
</dbReference>
<dbReference type="FunFam" id="2.60.40.60:FF:000299">
    <property type="entry name" value="Predicted protein"/>
    <property type="match status" value="1"/>
</dbReference>
<keyword evidence="9 14" id="KW-0472">Membrane</keyword>
<feature type="non-terminal residue" evidence="18">
    <location>
        <position position="1"/>
    </location>
</feature>
<dbReference type="FunFam" id="2.60.40.60:FF:000136">
    <property type="entry name" value="Neural-cadherin"/>
    <property type="match status" value="1"/>
</dbReference>
<dbReference type="InterPro" id="IPR039808">
    <property type="entry name" value="Cadherin"/>
</dbReference>
<feature type="domain" description="Cadherin" evidence="17">
    <location>
        <begin position="1399"/>
        <end position="1520"/>
    </location>
</feature>
<keyword evidence="6 12" id="KW-0106">Calcium</keyword>
<dbReference type="PANTHER" id="PTHR24027">
    <property type="entry name" value="CADHERIN-23"/>
    <property type="match status" value="1"/>
</dbReference>
<dbReference type="FunFam" id="2.60.40.60:FF:000024">
    <property type="entry name" value="FAT atypical cadherin 3"/>
    <property type="match status" value="1"/>
</dbReference>
<dbReference type="FunFam" id="2.60.40.60:FF:000196">
    <property type="entry name" value="Si:dkey-22o22.2"/>
    <property type="match status" value="1"/>
</dbReference>
<evidence type="ECO:0000256" key="14">
    <source>
        <dbReference type="SAM" id="Phobius"/>
    </source>
</evidence>
<feature type="domain" description="Cadherin" evidence="17">
    <location>
        <begin position="320"/>
        <end position="426"/>
    </location>
</feature>
<dbReference type="PROSITE" id="PS50268">
    <property type="entry name" value="CADHERIN_2"/>
    <property type="match status" value="14"/>
</dbReference>
<dbReference type="SUPFAM" id="SSF57196">
    <property type="entry name" value="EGF/Laminin"/>
    <property type="match status" value="1"/>
</dbReference>
<keyword evidence="11" id="KW-0325">Glycoprotein</keyword>
<dbReference type="PROSITE" id="PS50026">
    <property type="entry name" value="EGF_3"/>
    <property type="match status" value="3"/>
</dbReference>
<feature type="domain" description="Cadherin" evidence="17">
    <location>
        <begin position="1295"/>
        <end position="1399"/>
    </location>
</feature>
<dbReference type="Gene3D" id="2.60.120.200">
    <property type="match status" value="2"/>
</dbReference>
<comment type="subcellular location">
    <subcellularLocation>
        <location evidence="1">Membrane</location>
        <topology evidence="1">Single-pass membrane protein</topology>
    </subcellularLocation>
</comment>
<dbReference type="SMART" id="SM00179">
    <property type="entry name" value="EGF_CA"/>
    <property type="match status" value="4"/>
</dbReference>
<evidence type="ECO:0000259" key="15">
    <source>
        <dbReference type="PROSITE" id="PS50025"/>
    </source>
</evidence>
<reference evidence="18 19" key="1">
    <citation type="submission" date="2019-09" db="EMBL/GenBank/DDBJ databases">
        <title>Bird 10,000 Genomes (B10K) Project - Family phase.</title>
        <authorList>
            <person name="Zhang G."/>
        </authorList>
    </citation>
    <scope>NUCLEOTIDE SEQUENCE [LARGE SCALE GENOMIC DNA]</scope>
    <source>
        <strain evidence="18">B10K-CU-031-01</strain>
        <tissue evidence="18">Muscle</tissue>
    </source>
</reference>
<dbReference type="InterPro" id="IPR001881">
    <property type="entry name" value="EGF-like_Ca-bd_dom"/>
</dbReference>
<dbReference type="GO" id="GO:0005509">
    <property type="term" value="F:calcium ion binding"/>
    <property type="evidence" value="ECO:0007669"/>
    <property type="project" value="UniProtKB-UniRule"/>
</dbReference>
<dbReference type="SMART" id="SM00112">
    <property type="entry name" value="CA"/>
    <property type="match status" value="14"/>
</dbReference>
<dbReference type="CDD" id="cd11304">
    <property type="entry name" value="Cadherin_repeat"/>
    <property type="match status" value="15"/>
</dbReference>
<sequence>LSLTVTDVNDNVPEWAMEPFPFLAVVSPEAAGGTEVYKLLAVDADEGIHGAVEYFLLEGGEDRFEVEKDTGWIKTTGLPLVKDKEYLLTVVAADKLGSRGSPASVSVVAGFRPPQFTNVSYFVYIPESMPQGKSFLTVIAVSYQKKSLSYSLLTNPSGLFSIDGAAGDISLTRRVDYESDQHQYLLLVRAEENEEEFSSAAEVLVVITDVNDCAPEFHQSIYIKVGVPETVAMTTALLQVTATDCDSKENAEILYYTLSQDFSITSHGTIFPATQLDYERPNHLYEFIVMAVDKGEEPKTGTATVRIHVSNVNDEAPEFSQTIYRSFVSEDAGPNTVIATVNAVDPDGDGVTYDILSENQKGNFVIDPKKGLIRLRSSPFPKLQGTEYVLNVTATDDNASGGPYSLTSTAQVVVKIDDVNNNKPVFQKCQYYREHASVLENQPSGTVVLQLEATDADEGVNGIVKYGLMRRGGVLPAFSIHPDTGVLTTIQVFDREKQREYPITVTATDQAVEPLIGICQITVVILDQNDNDPRFENTRYEYFLREDTRVGTSFLRVAAHDDDYSSNAAITYSMANEEPNYLQINPTTGWVFVNQPVSQKSSIIQEVIATDGGNRSSKVELAVTITSAKNQPPQWERDSYEVVIPENTTRDASVLTIKATSPLGDPRVTYNLEEGLVPEANMPVRFYLTPNRHDGSASILVAEPLDYETTKSFLLRVRAQNVAAVPLAAFTTVYINVTDVNDNVPFFTSSIYEASVTEGAGVGTFVIQVSATDLDLGQNGEITYSLLHDSSRDYTYFRLDSQTGSVYTAAVFDREKKGSYLLEVKSVDGSESARPGKHGKPNSDTAYVRIFISDVNDNKPVFTQSVYEVNVDEDQDVGSTIITVSANDEDEGANAKLRYQITAGNTRRVLDVEPETGAIVIAQPLDYEETKMHEIHLLASDGKWEDYAVIIINVMNKNDETPIFSIGEYYGSIIEELDGLPVFVLQVVMAHDPDSNVGEGDLRYSLHGHGAADIFTIDEKTGSIYSHKMLDREERALWTFVVLATDEGGEGLTGFADVIINVWDINDNAPMFTCMPDDCNGSVFENSPADTLVMEMGAVDRDDPNVGLNAVLTYRITENVKNEFGTDMFNINPSTGTIHVAGGMLDRERTDNYFLTVEARDGGGLTGTGTATIWIADVNDHVPKFTKKIWQAAIPENSAIDSEVLQVCATDADVGENADLIFSIIGGDPDRKFYIENDKEWQCATVRLKEKLDFENARERQFNLTITVEDLDFSSIAMCLIEVEDSNDHSPVFLSQFIQTSPFFENVPVGTTVTTVRATDKDSGLNGNIIYSIKSDSDPMKQFVVDQYGHVIVANTLNREVIKKYSLIVQASDQGTPAHTGSVTVLINLLDVNDNGPAFEAPYMPVVWENILRPEIVYMNHTSKLLHAFDPDSEENGPPFTFSLPPDYQNSLDFSLTDNGDNTATITALRSFDREKQKMFHLPIVITDSGIPAMSSTNTLTITIGDENDNCHESGHKEVYVYSYKGNWSTTVLGEVFAPDQDDWDNKTFLSEGKLLKSFRLNQRTGSLMMVDNTPRGIYNLKVRVSDGVCPDVISTVQIHVKELENEAIQNSATVRLSDVTAEEFIRRDELGKTKHDKFKELLAKMLPANPTDIIVFSVMNVDGKQTDIRFAVHDGSAYYRPEKLHAEMAAFKNEIQSALQLNISQIDVDECRSANCSESNDCTNYLSVSDVPTVMDTGSVSFVSVATTINAVCTCSARDRVHQSCSSYPQSPCLNGGMCIDTLNGYRCLCPASFHGPDCQQTKHSFHGNGYAWFRPIRPCFESSLSLEFITVVPDGLLLYSGPLSNPEPGSTENFIAIEISGGVPVLKMSHGSGFVVLQFPSHLNVADKKWHQLEVRTNGQDVRFTLDHCSAAVVSEIEGVGKWLSTEDRTNCEVFGSVPRKERYLNVNHVLQLGGVKELLPYSYPQLLHKHFSGCLRNFILDTQVYDLQSPAESLNSFPGCTLTDGSCETMGSSSCGIHGRCLGDWGSFACHCLMGYYGYRCDKVAKEHTFGPGSHIRYQLPVSMPARRTLFEAMIRTRQPDSVIVSMLSRNKDEYITLQVVQGFLVVSYNLGDGDYSVSLPSYHIDNGEWHHITLERNENEFTLRLYEGGGKREILKAAGIYKEIVIDPSSLVLGNTYPFNQKKSFQGCMKDVRFNNYRIPLDTHVKELVSVLSAQGIKEGCSSEACRNNPCNREFICIDLWMMHECSCPPGHMIMENATGRQCVYTACAERPCNYGTCLSQSPTEFRCHCPDGYTGRYCEITLAIFHKDTGLSFSSVFAICICFLALLALFSAVFLWARWNSHKGLNGGVYHVSAHHEDLEDIRENILNYNEEGGGEQDQVSF</sequence>
<keyword evidence="19" id="KW-1185">Reference proteome</keyword>
<dbReference type="FunFam" id="2.60.40.60:FF:000119">
    <property type="entry name" value="neural-cadherin isoform X1"/>
    <property type="match status" value="1"/>
</dbReference>
<comment type="caution">
    <text evidence="18">The sequence shown here is derived from an EMBL/GenBank/DDBJ whole genome shotgun (WGS) entry which is preliminary data.</text>
</comment>
<feature type="disulfide bond" evidence="13">
    <location>
        <begin position="2294"/>
        <end position="2303"/>
    </location>
</feature>
<evidence type="ECO:0000259" key="16">
    <source>
        <dbReference type="PROSITE" id="PS50026"/>
    </source>
</evidence>
<dbReference type="SUPFAM" id="SSF49313">
    <property type="entry name" value="Cadherin-like"/>
    <property type="match status" value="15"/>
</dbReference>
<evidence type="ECO:0000256" key="7">
    <source>
        <dbReference type="ARBA" id="ARBA00022889"/>
    </source>
</evidence>
<keyword evidence="7" id="KW-0130">Cell adhesion</keyword>
<dbReference type="GO" id="GO:0045296">
    <property type="term" value="F:cadherin binding"/>
    <property type="evidence" value="ECO:0007669"/>
    <property type="project" value="TreeGrafter"/>
</dbReference>
<dbReference type="FunFam" id="2.60.120.200:FF:000040">
    <property type="entry name" value="neural-cadherin isoform X1"/>
    <property type="match status" value="1"/>
</dbReference>
<dbReference type="Pfam" id="PF00008">
    <property type="entry name" value="EGF"/>
    <property type="match status" value="1"/>
</dbReference>
<evidence type="ECO:0000313" key="19">
    <source>
        <dbReference type="Proteomes" id="UP000560386"/>
    </source>
</evidence>
<feature type="disulfide bond" evidence="13">
    <location>
        <begin position="1791"/>
        <end position="1800"/>
    </location>
</feature>
<feature type="domain" description="Cadherin" evidence="17">
    <location>
        <begin position="748"/>
        <end position="862"/>
    </location>
</feature>
<dbReference type="Gene3D" id="2.10.25.10">
    <property type="entry name" value="Laminin"/>
    <property type="match status" value="2"/>
</dbReference>
<dbReference type="FunFam" id="2.60.40.60:FF:000232">
    <property type="entry name" value="Neural-cadherin"/>
    <property type="match status" value="1"/>
</dbReference>
<keyword evidence="5" id="KW-0677">Repeat</keyword>
<dbReference type="Pfam" id="PF00028">
    <property type="entry name" value="Cadherin"/>
    <property type="match status" value="13"/>
</dbReference>
<comment type="caution">
    <text evidence="13">Lacks conserved residue(s) required for the propagation of feature annotation.</text>
</comment>
<dbReference type="Proteomes" id="UP000560386">
    <property type="component" value="Unassembled WGS sequence"/>
</dbReference>
<evidence type="ECO:0000256" key="4">
    <source>
        <dbReference type="ARBA" id="ARBA00022729"/>
    </source>
</evidence>
<dbReference type="Pfam" id="PF02210">
    <property type="entry name" value="Laminin_G_2"/>
    <property type="match status" value="2"/>
</dbReference>
<feature type="domain" description="Laminin G" evidence="15">
    <location>
        <begin position="1802"/>
        <end position="2010"/>
    </location>
</feature>
<feature type="domain" description="Cadherin" evidence="17">
    <location>
        <begin position="536"/>
        <end position="635"/>
    </location>
</feature>
<feature type="disulfide bond" evidence="13">
    <location>
        <begin position="2272"/>
        <end position="2282"/>
    </location>
</feature>
<dbReference type="FunFam" id="2.60.40.60:FF:000020">
    <property type="entry name" value="Dachsous cadherin-related 1b"/>
    <property type="match status" value="2"/>
</dbReference>
<keyword evidence="3 14" id="KW-0812">Transmembrane</keyword>
<proteinExistence type="predicted"/>
<feature type="domain" description="Cadherin" evidence="17">
    <location>
        <begin position="1186"/>
        <end position="1293"/>
    </location>
</feature>
<evidence type="ECO:0000256" key="2">
    <source>
        <dbReference type="ARBA" id="ARBA00022536"/>
    </source>
</evidence>
<dbReference type="SMART" id="SM00181">
    <property type="entry name" value="EGF"/>
    <property type="match status" value="4"/>
</dbReference>
<dbReference type="InterPro" id="IPR015919">
    <property type="entry name" value="Cadherin-like_sf"/>
</dbReference>
<feature type="transmembrane region" description="Helical" evidence="14">
    <location>
        <begin position="2321"/>
        <end position="2342"/>
    </location>
</feature>
<dbReference type="PANTHER" id="PTHR24027:SF432">
    <property type="entry name" value="EGF-LIKE DOMAIN-CONTAINING PROTEIN"/>
    <property type="match status" value="1"/>
</dbReference>
<feature type="domain" description="Laminin G" evidence="15">
    <location>
        <begin position="2048"/>
        <end position="2225"/>
    </location>
</feature>
<dbReference type="SUPFAM" id="SSF49899">
    <property type="entry name" value="Concanavalin A-like lectins/glucanases"/>
    <property type="match status" value="2"/>
</dbReference>
<name>A0A7K8L6K5_9AVES</name>
<evidence type="ECO:0000256" key="3">
    <source>
        <dbReference type="ARBA" id="ARBA00022692"/>
    </source>
</evidence>
<feature type="disulfide bond" evidence="13">
    <location>
        <begin position="2035"/>
        <end position="2044"/>
    </location>
</feature>
<evidence type="ECO:0000256" key="11">
    <source>
        <dbReference type="ARBA" id="ARBA00023180"/>
    </source>
</evidence>
<dbReference type="PROSITE" id="PS01186">
    <property type="entry name" value="EGF_2"/>
    <property type="match status" value="2"/>
</dbReference>
<protein>
    <submittedName>
        <fullName evidence="18">CADN protein</fullName>
    </submittedName>
</protein>
<dbReference type="GO" id="GO:0016342">
    <property type="term" value="C:catenin complex"/>
    <property type="evidence" value="ECO:0007669"/>
    <property type="project" value="TreeGrafter"/>
</dbReference>
<dbReference type="FunFam" id="2.60.40.60:FF:000035">
    <property type="entry name" value="Protocadherin Fat 3"/>
    <property type="match status" value="1"/>
</dbReference>
<dbReference type="InterPro" id="IPR001791">
    <property type="entry name" value="Laminin_G"/>
</dbReference>
<dbReference type="GO" id="GO:0008013">
    <property type="term" value="F:beta-catenin binding"/>
    <property type="evidence" value="ECO:0007669"/>
    <property type="project" value="TreeGrafter"/>
</dbReference>
<dbReference type="PROSITE" id="PS00010">
    <property type="entry name" value="ASX_HYDROXYL"/>
    <property type="match status" value="1"/>
</dbReference>
<keyword evidence="8 14" id="KW-1133">Transmembrane helix</keyword>
<feature type="domain" description="Cadherin" evidence="17">
    <location>
        <begin position="636"/>
        <end position="747"/>
    </location>
</feature>
<feature type="domain" description="EGF-like" evidence="16">
    <location>
        <begin position="2006"/>
        <end position="2045"/>
    </location>
</feature>
<dbReference type="GO" id="GO:0007156">
    <property type="term" value="P:homophilic cell adhesion via plasma membrane adhesion molecules"/>
    <property type="evidence" value="ECO:0007669"/>
    <property type="project" value="InterPro"/>
</dbReference>
<dbReference type="InterPro" id="IPR056370">
    <property type="entry name" value="Shg-like_Ig-like"/>
</dbReference>
<dbReference type="FunFam" id="2.10.25.10:FF:000562">
    <property type="entry name" value="Neural-cadherin"/>
    <property type="match status" value="1"/>
</dbReference>
<keyword evidence="10 13" id="KW-1015">Disulfide bond</keyword>
<dbReference type="EMBL" id="VWPR01000691">
    <property type="protein sequence ID" value="NXE24721.1"/>
    <property type="molecule type" value="Genomic_DNA"/>
</dbReference>
<feature type="domain" description="Cadherin" evidence="17">
    <location>
        <begin position="1082"/>
        <end position="1185"/>
    </location>
</feature>
<dbReference type="PROSITE" id="PS00232">
    <property type="entry name" value="CADHERIN_1"/>
    <property type="match status" value="6"/>
</dbReference>
<feature type="domain" description="Cadherin" evidence="17">
    <location>
        <begin position="117"/>
        <end position="217"/>
    </location>
</feature>
<evidence type="ECO:0000256" key="5">
    <source>
        <dbReference type="ARBA" id="ARBA00022737"/>
    </source>
</evidence>
<evidence type="ECO:0000256" key="1">
    <source>
        <dbReference type="ARBA" id="ARBA00004167"/>
    </source>
</evidence>
<evidence type="ECO:0000256" key="9">
    <source>
        <dbReference type="ARBA" id="ARBA00023136"/>
    </source>
</evidence>
<dbReference type="CDD" id="cd00110">
    <property type="entry name" value="LamG"/>
    <property type="match status" value="2"/>
</dbReference>
<dbReference type="GO" id="GO:0016477">
    <property type="term" value="P:cell migration"/>
    <property type="evidence" value="ECO:0007669"/>
    <property type="project" value="TreeGrafter"/>
</dbReference>
<keyword evidence="2 13" id="KW-0245">EGF-like domain</keyword>
<dbReference type="CDD" id="cd00054">
    <property type="entry name" value="EGF_CA"/>
    <property type="match status" value="4"/>
</dbReference>
<evidence type="ECO:0000256" key="12">
    <source>
        <dbReference type="PROSITE-ProRule" id="PRU00043"/>
    </source>
</evidence>
<dbReference type="PROSITE" id="PS00022">
    <property type="entry name" value="EGF_1"/>
    <property type="match status" value="3"/>
</dbReference>
<evidence type="ECO:0000256" key="10">
    <source>
        <dbReference type="ARBA" id="ARBA00023157"/>
    </source>
</evidence>
<dbReference type="InterPro" id="IPR002126">
    <property type="entry name" value="Cadherin-like_dom"/>
</dbReference>
<dbReference type="FunFam" id="2.60.40.60:FF:000234">
    <property type="entry name" value="Si:dkey-22o22.2"/>
    <property type="match status" value="1"/>
</dbReference>
<dbReference type="FunFam" id="2.60.120.200:FF:000215">
    <property type="entry name" value="Si:dkey-22o22.2"/>
    <property type="match status" value="1"/>
</dbReference>
<dbReference type="Gene3D" id="2.60.40.60">
    <property type="entry name" value="Cadherins"/>
    <property type="match status" value="14"/>
</dbReference>
<dbReference type="InterPro" id="IPR013320">
    <property type="entry name" value="ConA-like_dom_sf"/>
</dbReference>
<dbReference type="InterPro" id="IPR000152">
    <property type="entry name" value="EGF-type_Asp/Asn_hydroxyl_site"/>
</dbReference>
<dbReference type="PRINTS" id="PR00205">
    <property type="entry name" value="CADHERIN"/>
</dbReference>
<dbReference type="FunFam" id="2.60.40.60:FF:000125">
    <property type="entry name" value="Neural-cadherin"/>
    <property type="match status" value="1"/>
</dbReference>
<feature type="domain" description="EGF-like" evidence="16">
    <location>
        <begin position="1762"/>
        <end position="1801"/>
    </location>
</feature>
<feature type="domain" description="Cadherin" evidence="17">
    <location>
        <begin position="18"/>
        <end position="116"/>
    </location>
</feature>
<feature type="non-terminal residue" evidence="18">
    <location>
        <position position="2387"/>
    </location>
</feature>